<proteinExistence type="predicted"/>
<evidence type="ECO:0000313" key="1">
    <source>
        <dbReference type="EMBL" id="QBH97198.1"/>
    </source>
</evidence>
<dbReference type="Proteomes" id="UP000293154">
    <property type="component" value="Chromosome"/>
</dbReference>
<dbReference type="PANTHER" id="PTHR36154:SF1">
    <property type="entry name" value="DNA-BINDING TRANSCRIPTIONAL ACTIVATOR ALPA"/>
    <property type="match status" value="1"/>
</dbReference>
<dbReference type="InterPro" id="IPR052931">
    <property type="entry name" value="Prophage_regulatory_activator"/>
</dbReference>
<gene>
    <name evidence="1" type="ORF">EKN56_12815</name>
</gene>
<dbReference type="AlphaFoldDB" id="A0A411WM01"/>
<keyword evidence="2" id="KW-1185">Reference proteome</keyword>
<dbReference type="PANTHER" id="PTHR36154">
    <property type="entry name" value="DNA-BINDING TRANSCRIPTIONAL ACTIVATOR ALPA"/>
    <property type="match status" value="1"/>
</dbReference>
<dbReference type="OrthoDB" id="5986966at2"/>
<protein>
    <submittedName>
        <fullName evidence="1">AlpA family transcriptional regulator</fullName>
    </submittedName>
</protein>
<evidence type="ECO:0000313" key="2">
    <source>
        <dbReference type="Proteomes" id="UP000293154"/>
    </source>
</evidence>
<dbReference type="KEGG" id="prag:EKN56_12815"/>
<dbReference type="InterPro" id="IPR010260">
    <property type="entry name" value="AlpA"/>
</dbReference>
<dbReference type="Gene3D" id="1.10.238.160">
    <property type="match status" value="1"/>
</dbReference>
<sequence>MESQKLLRLAQVRAKTGLCKSQIYAHMKEKQFPSSIKIGPTAVAWLEQEIDEWINIKISESRGVISN</sequence>
<accession>A0A411WM01</accession>
<reference evidence="1 2" key="1">
    <citation type="submission" date="2019-03" db="EMBL/GenBank/DDBJ databases">
        <title>Pragia sp. nov. isolated from the gut tract of Carduelis flavirostris.</title>
        <authorList>
            <person name="Ge Y."/>
        </authorList>
    </citation>
    <scope>NUCLEOTIDE SEQUENCE [LARGE SCALE GENOMIC DNA]</scope>
    <source>
        <strain evidence="1 2">CF-458</strain>
    </source>
</reference>
<dbReference type="Pfam" id="PF05930">
    <property type="entry name" value="Phage_AlpA"/>
    <property type="match status" value="1"/>
</dbReference>
<organism evidence="1 2">
    <name type="scientific">Limnobaculum zhutongyuii</name>
    <dbReference type="NCBI Taxonomy" id="2498113"/>
    <lineage>
        <taxon>Bacteria</taxon>
        <taxon>Pseudomonadati</taxon>
        <taxon>Pseudomonadota</taxon>
        <taxon>Gammaproteobacteria</taxon>
        <taxon>Enterobacterales</taxon>
        <taxon>Budviciaceae</taxon>
        <taxon>Limnobaculum</taxon>
    </lineage>
</organism>
<name>A0A411WM01_9GAMM</name>
<dbReference type="RefSeq" id="WP_130592136.1">
    <property type="nucleotide sequence ID" value="NZ_CP034752.1"/>
</dbReference>
<dbReference type="EMBL" id="CP034752">
    <property type="protein sequence ID" value="QBH97198.1"/>
    <property type="molecule type" value="Genomic_DNA"/>
</dbReference>